<evidence type="ECO:0000313" key="4">
    <source>
        <dbReference type="EnsemblMetazoa" id="G35157.3:cds"/>
    </source>
</evidence>
<keyword evidence="1" id="KW-0732">Signal</keyword>
<feature type="chain" id="PRO_5036455338" evidence="1">
    <location>
        <begin position="16"/>
        <end position="389"/>
    </location>
</feature>
<evidence type="ECO:0000259" key="2">
    <source>
        <dbReference type="Pfam" id="PF00024"/>
    </source>
</evidence>
<dbReference type="SMART" id="SM01411">
    <property type="entry name" value="Ephrin_rec_like"/>
    <property type="match status" value="4"/>
</dbReference>
<dbReference type="PANTHER" id="PTHR46967">
    <property type="entry name" value="INSULIN-LIKE GROWTH FACTOR BINDING PROTEIN,N-TERMINAL"/>
    <property type="match status" value="1"/>
</dbReference>
<dbReference type="EnsemblMetazoa" id="G35157.3">
    <property type="protein sequence ID" value="G35157.3:cds"/>
    <property type="gene ID" value="G35157"/>
</dbReference>
<dbReference type="InterPro" id="IPR011641">
    <property type="entry name" value="Tyr-kin_ephrin_A/B_rcpt-like"/>
</dbReference>
<feature type="domain" description="Apple" evidence="2">
    <location>
        <begin position="21"/>
        <end position="68"/>
    </location>
</feature>
<proteinExistence type="predicted"/>
<dbReference type="AlphaFoldDB" id="A0A8W8MYF2"/>
<dbReference type="SUPFAM" id="SSF57184">
    <property type="entry name" value="Growth factor receptor domain"/>
    <property type="match status" value="1"/>
</dbReference>
<dbReference type="InterPro" id="IPR009030">
    <property type="entry name" value="Growth_fac_rcpt_cys_sf"/>
</dbReference>
<feature type="domain" description="Tyrosine-protein kinase ephrin type A/B receptor-like" evidence="3">
    <location>
        <begin position="294"/>
        <end position="334"/>
    </location>
</feature>
<evidence type="ECO:0000259" key="3">
    <source>
        <dbReference type="Pfam" id="PF07699"/>
    </source>
</evidence>
<dbReference type="InterPro" id="IPR003609">
    <property type="entry name" value="Pan_app"/>
</dbReference>
<feature type="signal peptide" evidence="1">
    <location>
        <begin position="1"/>
        <end position="15"/>
    </location>
</feature>
<dbReference type="Proteomes" id="UP000005408">
    <property type="component" value="Unassembled WGS sequence"/>
</dbReference>
<evidence type="ECO:0000256" key="1">
    <source>
        <dbReference type="SAM" id="SignalP"/>
    </source>
</evidence>
<keyword evidence="5" id="KW-1185">Reference proteome</keyword>
<protein>
    <submittedName>
        <fullName evidence="4">Uncharacterized protein</fullName>
    </submittedName>
</protein>
<name>A0A8W8MYF2_MAGGI</name>
<sequence>MKVFLALSFLSIVSGEYLEGYHLDVPLLKSLKDVGLRSCCKECSAYTNCQSVNYNKNDFSCELNYHHLSGLSGKTALNESVYMDRDHCFTLASCSANFCNLTCKINEKCVLTSTHQPTCIISECDPVDIIPDIIPINMSRLVGIRHSLRCSTQPYPSRQRVRCDTDGQWIRQYDTCKCFSGTFWGGGSTCIECPAGQHLPYDDVAGNASCIDCPAGSYTPGPGYADCLACRPGYYAPKTESSFCKECPAGSYTPSPGYDHCMECPAGYFSWFPGSNSCTACPVGSHTPGSGYRSDSCIACPMGSYQSNSGQTDCRLCDTGRYSKVEAAEHCKQCKPGSYSDVRGASSCKLCPVQTYQKYYGEDNCRSCETATVVGATVCPDDVVSTVSV</sequence>
<evidence type="ECO:0000313" key="5">
    <source>
        <dbReference type="Proteomes" id="UP000005408"/>
    </source>
</evidence>
<dbReference type="Pfam" id="PF07699">
    <property type="entry name" value="Ephrin_rec_like"/>
    <property type="match status" value="4"/>
</dbReference>
<accession>A0A8W8MYF2</accession>
<feature type="domain" description="Tyrosine-protein kinase ephrin type A/B receptor-like" evidence="3">
    <location>
        <begin position="181"/>
        <end position="223"/>
    </location>
</feature>
<dbReference type="Pfam" id="PF00024">
    <property type="entry name" value="PAN_1"/>
    <property type="match status" value="1"/>
</dbReference>
<reference evidence="4" key="1">
    <citation type="submission" date="2022-08" db="UniProtKB">
        <authorList>
            <consortium name="EnsemblMetazoa"/>
        </authorList>
    </citation>
    <scope>IDENTIFICATION</scope>
    <source>
        <strain evidence="4">05x7-T-G4-1.051#20</strain>
    </source>
</reference>
<dbReference type="Gene3D" id="2.10.50.10">
    <property type="entry name" value="Tumor Necrosis Factor Receptor, subunit A, domain 2"/>
    <property type="match status" value="3"/>
</dbReference>
<feature type="domain" description="Tyrosine-protein kinase ephrin type A/B receptor-like" evidence="3">
    <location>
        <begin position="225"/>
        <end position="257"/>
    </location>
</feature>
<feature type="domain" description="Tyrosine-protein kinase ephrin type A/B receptor-like" evidence="3">
    <location>
        <begin position="260"/>
        <end position="292"/>
    </location>
</feature>
<organism evidence="4 5">
    <name type="scientific">Magallana gigas</name>
    <name type="common">Pacific oyster</name>
    <name type="synonym">Crassostrea gigas</name>
    <dbReference type="NCBI Taxonomy" id="29159"/>
    <lineage>
        <taxon>Eukaryota</taxon>
        <taxon>Metazoa</taxon>
        <taxon>Spiralia</taxon>
        <taxon>Lophotrochozoa</taxon>
        <taxon>Mollusca</taxon>
        <taxon>Bivalvia</taxon>
        <taxon>Autobranchia</taxon>
        <taxon>Pteriomorphia</taxon>
        <taxon>Ostreida</taxon>
        <taxon>Ostreoidea</taxon>
        <taxon>Ostreidae</taxon>
        <taxon>Magallana</taxon>
    </lineage>
</organism>
<dbReference type="PANTHER" id="PTHR46967:SF1">
    <property type="entry name" value="KERATIN-ASSOCIATED PROTEIN 16-1-LIKE"/>
    <property type="match status" value="1"/>
</dbReference>